<protein>
    <submittedName>
        <fullName evidence="1">Uncharacterized protein</fullName>
    </submittedName>
</protein>
<reference evidence="1 2" key="1">
    <citation type="submission" date="2016-10" db="EMBL/GenBank/DDBJ databases">
        <authorList>
            <person name="de Groot N.N."/>
        </authorList>
    </citation>
    <scope>NUCLEOTIDE SEQUENCE [LARGE SCALE GENOMIC DNA]</scope>
    <source>
        <strain evidence="1 2">DSM 2895</strain>
    </source>
</reference>
<name>A0A1G8UJY7_ANEMI</name>
<dbReference type="GeneID" id="87589551"/>
<accession>A0A1G8UJY7</accession>
<evidence type="ECO:0000313" key="2">
    <source>
        <dbReference type="Proteomes" id="UP000182836"/>
    </source>
</evidence>
<gene>
    <name evidence="1" type="ORF">SAMN04487909_12042</name>
</gene>
<dbReference type="RefSeq" id="WP_139189024.1">
    <property type="nucleotide sequence ID" value="NZ_FNED01000020.1"/>
</dbReference>
<organism evidence="1 2">
    <name type="scientific">Aneurinibacillus migulanus</name>
    <name type="common">Bacillus migulanus</name>
    <dbReference type="NCBI Taxonomy" id="47500"/>
    <lineage>
        <taxon>Bacteria</taxon>
        <taxon>Bacillati</taxon>
        <taxon>Bacillota</taxon>
        <taxon>Bacilli</taxon>
        <taxon>Bacillales</taxon>
        <taxon>Paenibacillaceae</taxon>
        <taxon>Aneurinibacillus group</taxon>
        <taxon>Aneurinibacillus</taxon>
    </lineage>
</organism>
<evidence type="ECO:0000313" key="1">
    <source>
        <dbReference type="EMBL" id="SDJ54069.1"/>
    </source>
</evidence>
<dbReference type="AlphaFoldDB" id="A0A1G8UJY7"/>
<dbReference type="Proteomes" id="UP000182836">
    <property type="component" value="Unassembled WGS sequence"/>
</dbReference>
<dbReference type="EMBL" id="FNED01000020">
    <property type="protein sequence ID" value="SDJ54069.1"/>
    <property type="molecule type" value="Genomic_DNA"/>
</dbReference>
<proteinExistence type="predicted"/>
<sequence length="74" mass="8054">MHASACSLVFFSQGGSTAALRGQGRTVKTSRFFEAGDSCRSISSLASHAPHKKNKGDARRTRHSFLSIYGYQEC</sequence>